<evidence type="ECO:0000313" key="8">
    <source>
        <dbReference type="Proteomes" id="UP000711047"/>
    </source>
</evidence>
<name>A0ABX2DKR1_9BACL</name>
<dbReference type="InterPro" id="IPR001207">
    <property type="entry name" value="Transposase_mutator"/>
</dbReference>
<keyword evidence="4 6" id="KW-0238">DNA-binding</keyword>
<keyword evidence="6" id="KW-0814">Transposable element</keyword>
<evidence type="ECO:0000256" key="5">
    <source>
        <dbReference type="ARBA" id="ARBA00023172"/>
    </source>
</evidence>
<dbReference type="EMBL" id="JABMKX010000003">
    <property type="protein sequence ID" value="NQX45206.1"/>
    <property type="molecule type" value="Genomic_DNA"/>
</dbReference>
<dbReference type="Proteomes" id="UP000711047">
    <property type="component" value="Unassembled WGS sequence"/>
</dbReference>
<dbReference type="Pfam" id="PF00872">
    <property type="entry name" value="Transposase_mut"/>
    <property type="match status" value="1"/>
</dbReference>
<comment type="caution">
    <text evidence="7">The sequence shown here is derived from an EMBL/GenBank/DDBJ whole genome shotgun (WGS) entry which is preliminary data.</text>
</comment>
<comment type="similarity">
    <text evidence="2 6">Belongs to the transposase mutator family.</text>
</comment>
<dbReference type="PANTHER" id="PTHR33217">
    <property type="entry name" value="TRANSPOSASE FOR INSERTION SEQUENCE ELEMENT IS1081"/>
    <property type="match status" value="1"/>
</dbReference>
<keyword evidence="8" id="KW-1185">Reference proteome</keyword>
<keyword evidence="3 6" id="KW-0815">Transposition</keyword>
<dbReference type="PANTHER" id="PTHR33217:SF8">
    <property type="entry name" value="MUTATOR FAMILY TRANSPOSASE"/>
    <property type="match status" value="1"/>
</dbReference>
<dbReference type="RefSeq" id="WP_173130108.1">
    <property type="nucleotide sequence ID" value="NZ_JABMKX010000003.1"/>
</dbReference>
<organism evidence="7 8">
    <name type="scientific">Paenibacillus tritici</name>
    <dbReference type="NCBI Taxonomy" id="1873425"/>
    <lineage>
        <taxon>Bacteria</taxon>
        <taxon>Bacillati</taxon>
        <taxon>Bacillota</taxon>
        <taxon>Bacilli</taxon>
        <taxon>Bacillales</taxon>
        <taxon>Paenibacillaceae</taxon>
        <taxon>Paenibacillus</taxon>
    </lineage>
</organism>
<keyword evidence="5 6" id="KW-0233">DNA recombination</keyword>
<protein>
    <recommendedName>
        <fullName evidence="6">Mutator family transposase</fullName>
    </recommendedName>
</protein>
<evidence type="ECO:0000256" key="2">
    <source>
        <dbReference type="ARBA" id="ARBA00010961"/>
    </source>
</evidence>
<evidence type="ECO:0000313" key="7">
    <source>
        <dbReference type="EMBL" id="NQX45206.1"/>
    </source>
</evidence>
<evidence type="ECO:0000256" key="4">
    <source>
        <dbReference type="ARBA" id="ARBA00023125"/>
    </source>
</evidence>
<evidence type="ECO:0000256" key="6">
    <source>
        <dbReference type="RuleBase" id="RU365089"/>
    </source>
</evidence>
<accession>A0ABX2DKR1</accession>
<feature type="non-terminal residue" evidence="7">
    <location>
        <position position="1"/>
    </location>
</feature>
<sequence>VVARANFDTVKAKWNKLYPKEMKSWEEQLSTLLTFYKYPEPIRKAIYTSNPIERMNKEIRKRLKPMNSLTNMDAAEKIVYLEMLDYNERHAQRVVPGFGMEPVKKKLLELFESRYPSVPTPDEA</sequence>
<gene>
    <name evidence="7" type="ORF">HQN87_07665</name>
</gene>
<reference evidence="7 8" key="1">
    <citation type="submission" date="2020-05" db="EMBL/GenBank/DDBJ databases">
        <title>Paenibacillus glebae, sp. nov., Paenibacillus humi sp. nov., Paenibacillus pedi sp. nov., Paenibacillus terrestris sp. nov. and Paenibacillus terricola sp. nov., isolated from a forest top soil sample.</title>
        <authorList>
            <person name="Qi S."/>
            <person name="Carlier A."/>
            <person name="Cnockaert M."/>
            <person name="Vandamme P."/>
        </authorList>
    </citation>
    <scope>NUCLEOTIDE SEQUENCE [LARGE SCALE GENOMIC DNA]</scope>
    <source>
        <strain evidence="7 8">LMG 29502</strain>
    </source>
</reference>
<evidence type="ECO:0000256" key="1">
    <source>
        <dbReference type="ARBA" id="ARBA00002190"/>
    </source>
</evidence>
<comment type="function">
    <text evidence="1 6">Required for the transposition of the insertion element.</text>
</comment>
<proteinExistence type="inferred from homology"/>
<evidence type="ECO:0000256" key="3">
    <source>
        <dbReference type="ARBA" id="ARBA00022578"/>
    </source>
</evidence>